<keyword evidence="10" id="KW-0539">Nucleus</keyword>
<evidence type="ECO:0000256" key="5">
    <source>
        <dbReference type="ARBA" id="ARBA00023015"/>
    </source>
</evidence>
<dbReference type="Gene3D" id="1.20.5.170">
    <property type="match status" value="1"/>
</dbReference>
<keyword evidence="16" id="KW-1185">Reference proteome</keyword>
<evidence type="ECO:0000256" key="2">
    <source>
        <dbReference type="ARBA" id="ARBA00007163"/>
    </source>
</evidence>
<dbReference type="GO" id="GO:0000977">
    <property type="term" value="F:RNA polymerase II transcription regulatory region sequence-specific DNA binding"/>
    <property type="evidence" value="ECO:0007669"/>
    <property type="project" value="TreeGrafter"/>
</dbReference>
<dbReference type="Pfam" id="PF00170">
    <property type="entry name" value="bZIP_1"/>
    <property type="match status" value="1"/>
</dbReference>
<dbReference type="STRING" id="7897.ENSLACP00000004433"/>
<evidence type="ECO:0000256" key="3">
    <source>
        <dbReference type="ARBA" id="ARBA00018846"/>
    </source>
</evidence>
<evidence type="ECO:0000256" key="9">
    <source>
        <dbReference type="ARBA" id="ARBA00023163"/>
    </source>
</evidence>
<evidence type="ECO:0000313" key="15">
    <source>
        <dbReference type="Ensembl" id="ENSLACP00000004433.1"/>
    </source>
</evidence>
<evidence type="ECO:0000256" key="10">
    <source>
        <dbReference type="ARBA" id="ARBA00023242"/>
    </source>
</evidence>
<dbReference type="EMBL" id="AFYH01176746">
    <property type="status" value="NOT_ANNOTATED_CDS"/>
    <property type="molecule type" value="Genomic_DNA"/>
</dbReference>
<organism evidence="15 16">
    <name type="scientific">Latimeria chalumnae</name>
    <name type="common">Coelacanth</name>
    <dbReference type="NCBI Taxonomy" id="7897"/>
    <lineage>
        <taxon>Eukaryota</taxon>
        <taxon>Metazoa</taxon>
        <taxon>Chordata</taxon>
        <taxon>Craniata</taxon>
        <taxon>Vertebrata</taxon>
        <taxon>Euteleostomi</taxon>
        <taxon>Coelacanthiformes</taxon>
        <taxon>Coelacanthidae</taxon>
        <taxon>Latimeria</taxon>
    </lineage>
</organism>
<feature type="coiled-coil region" evidence="12">
    <location>
        <begin position="331"/>
        <end position="368"/>
    </location>
</feature>
<dbReference type="InterPro" id="IPR004827">
    <property type="entry name" value="bZIP"/>
</dbReference>
<keyword evidence="8" id="KW-0010">Activator</keyword>
<feature type="region of interest" description="Disordered" evidence="13">
    <location>
        <begin position="195"/>
        <end position="299"/>
    </location>
</feature>
<sequence>METSLLSLQPVLGDLVSLGQPLTTAEEGSGLLDDCLEMARSLSKSPGFPRDEVRVSSDWLAVDDLLGPTDYSHEDAFSGLDWMAEKIDLNMFDFDSLIGMDSEGDSASPDELMAALEDPCSFLGDLSVQTPTLLESQTDDPIKIPIFPGPITGEDQLAPLSPDLLLATSDEPKTCTPDHSFSLDLGSEVDITENEKKADLPPSPFHCLPKEEDEAVSDDSGIGMSPRSEESQEDGYLPLEGSLSPDPASPLSDDSGSLSPVRSPATTVRVKPYDRPAEKAAVQAKVKAADPRGGGTKPLEKKLKKMEQNKTAATRYRQKKRAEQEALLGECSVLEDQNKALTDKAESLAKEIQYLKDLLEEVRKAKSKKPRSPQ</sequence>
<evidence type="ECO:0000256" key="8">
    <source>
        <dbReference type="ARBA" id="ARBA00023159"/>
    </source>
</evidence>
<dbReference type="Bgee" id="ENSLACG00000003943">
    <property type="expression patterns" value="Expressed in pelvic fin and 6 other cell types or tissues"/>
</dbReference>
<keyword evidence="4" id="KW-0678">Repressor</keyword>
<reference evidence="15" key="2">
    <citation type="submission" date="2025-08" db="UniProtKB">
        <authorList>
            <consortium name="Ensembl"/>
        </authorList>
    </citation>
    <scope>IDENTIFICATION</scope>
</reference>
<comment type="subcellular location">
    <subcellularLocation>
        <location evidence="1">Nucleus</location>
    </subcellularLocation>
</comment>
<comment type="similarity">
    <text evidence="2">Belongs to the bZIP family.</text>
</comment>
<proteinExistence type="inferred from homology"/>
<keyword evidence="7" id="KW-0238">DNA-binding</keyword>
<dbReference type="GO" id="GO:1990590">
    <property type="term" value="C:ATF1-ATF4 transcription factor complex"/>
    <property type="evidence" value="ECO:0007669"/>
    <property type="project" value="TreeGrafter"/>
</dbReference>
<dbReference type="Proteomes" id="UP000008672">
    <property type="component" value="Unassembled WGS sequence"/>
</dbReference>
<name>H3A462_LATCH</name>
<dbReference type="PROSITE" id="PS00036">
    <property type="entry name" value="BZIP_BASIC"/>
    <property type="match status" value="1"/>
</dbReference>
<dbReference type="PANTHER" id="PTHR13044">
    <property type="entry name" value="ACTIVATING TRANSCRIPTION FACTOR ATF 4/5"/>
    <property type="match status" value="1"/>
</dbReference>
<dbReference type="Ensembl" id="ENSLACT00000004471.1">
    <property type="protein sequence ID" value="ENSLACP00000004433.1"/>
    <property type="gene ID" value="ENSLACG00000003943.1"/>
</dbReference>
<dbReference type="SMART" id="SM00338">
    <property type="entry name" value="BRLZ"/>
    <property type="match status" value="1"/>
</dbReference>
<evidence type="ECO:0000259" key="14">
    <source>
        <dbReference type="PROSITE" id="PS50217"/>
    </source>
</evidence>
<dbReference type="PROSITE" id="PS50217">
    <property type="entry name" value="BZIP"/>
    <property type="match status" value="1"/>
</dbReference>
<evidence type="ECO:0000256" key="11">
    <source>
        <dbReference type="ARBA" id="ARBA00032136"/>
    </source>
</evidence>
<dbReference type="OrthoDB" id="5847285at2759"/>
<gene>
    <name evidence="15" type="primary">ATF4</name>
</gene>
<accession>H3A462</accession>
<evidence type="ECO:0000256" key="7">
    <source>
        <dbReference type="ARBA" id="ARBA00023125"/>
    </source>
</evidence>
<dbReference type="PANTHER" id="PTHR13044:SF2">
    <property type="entry name" value="CYCLIC AMP-DEPENDENT TRANSCRIPTION FACTOR ATF-4"/>
    <property type="match status" value="1"/>
</dbReference>
<dbReference type="CDD" id="cd14692">
    <property type="entry name" value="bZIP_ATF4"/>
    <property type="match status" value="1"/>
</dbReference>
<dbReference type="GeneID" id="102365086"/>
<keyword evidence="5" id="KW-0805">Transcription regulation</keyword>
<protein>
    <recommendedName>
        <fullName evidence="3">Cyclic AMP-dependent transcription factor ATF-4</fullName>
    </recommendedName>
    <alternativeName>
        <fullName evidence="11">Activating transcription factor 4</fullName>
    </alternativeName>
</protein>
<dbReference type="GeneTree" id="ENSGT00530000063801"/>
<dbReference type="HOGENOM" id="CLU_055748_0_0_1"/>
<dbReference type="OMA" id="QIMIVAS"/>
<reference evidence="16" key="1">
    <citation type="submission" date="2011-08" db="EMBL/GenBank/DDBJ databases">
        <title>The draft genome of Latimeria chalumnae.</title>
        <authorList>
            <person name="Di Palma F."/>
            <person name="Alfoldi J."/>
            <person name="Johnson J."/>
            <person name="Berlin A."/>
            <person name="Gnerre S."/>
            <person name="Jaffe D."/>
            <person name="MacCallum I."/>
            <person name="Young S."/>
            <person name="Walker B.J."/>
            <person name="Lander E."/>
            <person name="Lindblad-Toh K."/>
        </authorList>
    </citation>
    <scope>NUCLEOTIDE SEQUENCE [LARGE SCALE GENOMIC DNA]</scope>
    <source>
        <strain evidence="16">Wild caught</strain>
    </source>
</reference>
<dbReference type="FunFam" id="1.20.5.170:FF:000021">
    <property type="entry name" value="Cyclic AMP-dependent transcription factor ATF-4"/>
    <property type="match status" value="1"/>
</dbReference>
<evidence type="ECO:0000256" key="4">
    <source>
        <dbReference type="ARBA" id="ARBA00022491"/>
    </source>
</evidence>
<feature type="domain" description="BZIP" evidence="14">
    <location>
        <begin position="299"/>
        <end position="362"/>
    </location>
</feature>
<dbReference type="eggNOG" id="KOG4571">
    <property type="taxonomic scope" value="Eukaryota"/>
</dbReference>
<dbReference type="SUPFAM" id="SSF57959">
    <property type="entry name" value="Leucine zipper domain"/>
    <property type="match status" value="1"/>
</dbReference>
<dbReference type="InterPro" id="IPR046347">
    <property type="entry name" value="bZIP_sf"/>
</dbReference>
<feature type="compositionally biased region" description="Low complexity" evidence="13">
    <location>
        <begin position="241"/>
        <end position="260"/>
    </location>
</feature>
<dbReference type="GO" id="GO:0001228">
    <property type="term" value="F:DNA-binding transcription activator activity, RNA polymerase II-specific"/>
    <property type="evidence" value="ECO:0007669"/>
    <property type="project" value="TreeGrafter"/>
</dbReference>
<evidence type="ECO:0000256" key="13">
    <source>
        <dbReference type="SAM" id="MobiDB-lite"/>
    </source>
</evidence>
<dbReference type="GO" id="GO:0042981">
    <property type="term" value="P:regulation of apoptotic process"/>
    <property type="evidence" value="ECO:0007669"/>
    <property type="project" value="UniProtKB-ARBA"/>
</dbReference>
<dbReference type="FunCoup" id="H3A462">
    <property type="interactions" value="2086"/>
</dbReference>
<keyword evidence="12" id="KW-0175">Coiled coil</keyword>
<keyword evidence="6" id="KW-0090">Biological rhythms</keyword>
<dbReference type="GO" id="GO:0048511">
    <property type="term" value="P:rhythmic process"/>
    <property type="evidence" value="ECO:0007669"/>
    <property type="project" value="UniProtKB-KW"/>
</dbReference>
<evidence type="ECO:0000313" key="16">
    <source>
        <dbReference type="Proteomes" id="UP000008672"/>
    </source>
</evidence>
<dbReference type="InParanoid" id="H3A462"/>
<reference evidence="15" key="3">
    <citation type="submission" date="2025-09" db="UniProtKB">
        <authorList>
            <consortium name="Ensembl"/>
        </authorList>
    </citation>
    <scope>IDENTIFICATION</scope>
</reference>
<dbReference type="KEGG" id="lcm:102365086"/>
<dbReference type="AlphaFoldDB" id="H3A462"/>
<evidence type="ECO:0000256" key="1">
    <source>
        <dbReference type="ARBA" id="ARBA00004123"/>
    </source>
</evidence>
<keyword evidence="9" id="KW-0804">Transcription</keyword>
<dbReference type="EMBL" id="AFYH01176747">
    <property type="status" value="NOT_ANNOTATED_CDS"/>
    <property type="molecule type" value="Genomic_DNA"/>
</dbReference>
<dbReference type="GO" id="GO:1990589">
    <property type="term" value="C:ATF4-CREB1 transcription factor complex"/>
    <property type="evidence" value="ECO:0007669"/>
    <property type="project" value="TreeGrafter"/>
</dbReference>
<evidence type="ECO:0000256" key="6">
    <source>
        <dbReference type="ARBA" id="ARBA00023108"/>
    </source>
</evidence>
<evidence type="ECO:0000256" key="12">
    <source>
        <dbReference type="SAM" id="Coils"/>
    </source>
</evidence>